<organism evidence="1 2">
    <name type="scientific">Romboutsia lituseburensis DSM 797</name>
    <dbReference type="NCBI Taxonomy" id="1121325"/>
    <lineage>
        <taxon>Bacteria</taxon>
        <taxon>Bacillati</taxon>
        <taxon>Bacillota</taxon>
        <taxon>Clostridia</taxon>
        <taxon>Peptostreptococcales</taxon>
        <taxon>Peptostreptococcaceae</taxon>
        <taxon>Romboutsia</taxon>
    </lineage>
</organism>
<proteinExistence type="predicted"/>
<accession>A0A1G9L6W2</accession>
<reference evidence="1 2" key="1">
    <citation type="submission" date="2016-10" db="EMBL/GenBank/DDBJ databases">
        <authorList>
            <person name="de Groot N.N."/>
        </authorList>
    </citation>
    <scope>NUCLEOTIDE SEQUENCE [LARGE SCALE GENOMIC DNA]</scope>
    <source>
        <strain evidence="1 2">DSM 797</strain>
    </source>
</reference>
<dbReference type="EMBL" id="FNGW01000002">
    <property type="protein sequence ID" value="SDL57305.1"/>
    <property type="molecule type" value="Genomic_DNA"/>
</dbReference>
<sequence>MKIEAIEVSKNKKDALRYILRKIPLMSRVAQFNTVVTDLHLEYIEIKVLCYEIISKEKTNKMFRHETKTNYITMLVNTYNGYSESVEKVPTTTRRYVTKSNIKKSKIGEEYIVEGVKNEILNFLGQNNNSLDKISLQNINIKEIKSIYKPYWVANFRGRSILVDA</sequence>
<evidence type="ECO:0000313" key="1">
    <source>
        <dbReference type="EMBL" id="SDL57305.1"/>
    </source>
</evidence>
<gene>
    <name evidence="1" type="ORF">SAMN04515677_102414</name>
</gene>
<name>A0A1G9L6W2_9FIRM</name>
<keyword evidence="2" id="KW-1185">Reference proteome</keyword>
<dbReference type="AlphaFoldDB" id="A0A1G9L6W2"/>
<dbReference type="RefSeq" id="WP_092724508.1">
    <property type="nucleotide sequence ID" value="NZ_FNGW01000002.1"/>
</dbReference>
<protein>
    <submittedName>
        <fullName evidence="1">Uncharacterized protein</fullName>
    </submittedName>
</protein>
<evidence type="ECO:0000313" key="2">
    <source>
        <dbReference type="Proteomes" id="UP000199068"/>
    </source>
</evidence>
<dbReference type="Proteomes" id="UP000199068">
    <property type="component" value="Unassembled WGS sequence"/>
</dbReference>